<dbReference type="Pfam" id="PF00723">
    <property type="entry name" value="Glyco_hydro_15"/>
    <property type="match status" value="1"/>
</dbReference>
<protein>
    <submittedName>
        <fullName evidence="4">Glycoside hydrolase family 15 protein</fullName>
    </submittedName>
</protein>
<reference evidence="4" key="1">
    <citation type="submission" date="2024-05" db="EMBL/GenBank/DDBJ databases">
        <title>Herbiconiux sp. A18JL235.</title>
        <authorList>
            <person name="Zhang G."/>
        </authorList>
    </citation>
    <scope>NUCLEOTIDE SEQUENCE</scope>
    <source>
        <strain evidence="4">A18JL235</strain>
    </source>
</reference>
<name>A0AB39BMN2_9MICO</name>
<gene>
    <name evidence="4" type="ORF">ABFY20_06050</name>
</gene>
<feature type="compositionally biased region" description="Low complexity" evidence="1">
    <location>
        <begin position="174"/>
        <end position="192"/>
    </location>
</feature>
<sequence>MIGDGRTVAAIAPDGRIDWFPVPGLDAAPAFAALVDAERGGFFELRPTGPFRSTREYVPGTNVLRTTFITPTGEATVTDALVTGVAGRLPWTELARRIDGVRGTVPFTWQVAPGGLFAEEPVRRVESLHGPLLRIGTNDLVLVGFGHGRTDHDESTTPAGRGDDGGASPGRGAGASDASPTGAPTGPTSGPPRFEGAFTASAGSRHLLALCGTDDEPIHLPDPHIVDQGVDRSIDNWAHWSEVFSYDGPWSDAVHRSALALKLLIFSPTGAIAAAATTGLPENDRGTKNYDYRFAWVRDLAYTVGALTRFGLREETHAAVSWVLSTFKRHRNALGIFYTLDGDEPAGLRRVEAEGWQGVGPVDIGNQAASQLQLGVYADVIGIMRQYVEAGNILDGNTATLLEEFADSACRRWPEKDSGMWELPRKRHYVSSKMGCWRALDDACRLAELGEIHPTPESLGRWEKNRDLLARWIAKHGWSKKHRAYVMYPKADALDASVLLHSTAGFGPAERMHATVDRIRSELAVGPHLYRYSGVHEEEAAFVACGFWFVQALAGFGELDEATSRMDALVAAANDVGLYSEMIEPETGRFFGNLPQGLSHLALVDAAEAIRAARERAAH</sequence>
<feature type="domain" description="Trehalase-like N-terminal" evidence="3">
    <location>
        <begin position="1"/>
        <end position="139"/>
    </location>
</feature>
<dbReference type="SUPFAM" id="SSF48208">
    <property type="entry name" value="Six-hairpin glycosidases"/>
    <property type="match status" value="1"/>
</dbReference>
<dbReference type="Pfam" id="PF19291">
    <property type="entry name" value="TREH_N"/>
    <property type="match status" value="1"/>
</dbReference>
<dbReference type="AlphaFoldDB" id="A0AB39BMN2"/>
<dbReference type="Gene3D" id="1.50.10.10">
    <property type="match status" value="1"/>
</dbReference>
<dbReference type="InterPro" id="IPR011613">
    <property type="entry name" value="GH15-like"/>
</dbReference>
<dbReference type="RefSeq" id="WP_368499741.1">
    <property type="nucleotide sequence ID" value="NZ_CP162511.1"/>
</dbReference>
<dbReference type="InterPro" id="IPR012341">
    <property type="entry name" value="6hp_glycosidase-like_sf"/>
</dbReference>
<dbReference type="InterPro" id="IPR045582">
    <property type="entry name" value="Trehalase-like_N"/>
</dbReference>
<keyword evidence="4" id="KW-0378">Hydrolase</keyword>
<dbReference type="GO" id="GO:0005975">
    <property type="term" value="P:carbohydrate metabolic process"/>
    <property type="evidence" value="ECO:0007669"/>
    <property type="project" value="InterPro"/>
</dbReference>
<feature type="region of interest" description="Disordered" evidence="1">
    <location>
        <begin position="146"/>
        <end position="197"/>
    </location>
</feature>
<dbReference type="GO" id="GO:0004553">
    <property type="term" value="F:hydrolase activity, hydrolyzing O-glycosyl compounds"/>
    <property type="evidence" value="ECO:0007669"/>
    <property type="project" value="TreeGrafter"/>
</dbReference>
<dbReference type="PANTHER" id="PTHR31616:SF0">
    <property type="entry name" value="GLUCAN 1,4-ALPHA-GLUCOSIDASE"/>
    <property type="match status" value="1"/>
</dbReference>
<organism evidence="4">
    <name type="scientific">Herbiconiux sp. A18JL235</name>
    <dbReference type="NCBI Taxonomy" id="3152363"/>
    <lineage>
        <taxon>Bacteria</taxon>
        <taxon>Bacillati</taxon>
        <taxon>Actinomycetota</taxon>
        <taxon>Actinomycetes</taxon>
        <taxon>Micrococcales</taxon>
        <taxon>Microbacteriaceae</taxon>
        <taxon>Herbiconiux</taxon>
    </lineage>
</organism>
<evidence type="ECO:0000259" key="3">
    <source>
        <dbReference type="Pfam" id="PF19291"/>
    </source>
</evidence>
<evidence type="ECO:0000256" key="1">
    <source>
        <dbReference type="SAM" id="MobiDB-lite"/>
    </source>
</evidence>
<dbReference type="PANTHER" id="PTHR31616">
    <property type="entry name" value="TREHALASE"/>
    <property type="match status" value="1"/>
</dbReference>
<evidence type="ECO:0000259" key="2">
    <source>
        <dbReference type="Pfam" id="PF00723"/>
    </source>
</evidence>
<proteinExistence type="predicted"/>
<dbReference type="EMBL" id="CP162511">
    <property type="protein sequence ID" value="XDI07371.1"/>
    <property type="molecule type" value="Genomic_DNA"/>
</dbReference>
<accession>A0AB39BMN2</accession>
<evidence type="ECO:0000313" key="4">
    <source>
        <dbReference type="EMBL" id="XDI07371.1"/>
    </source>
</evidence>
<dbReference type="InterPro" id="IPR008928">
    <property type="entry name" value="6-hairpin_glycosidase_sf"/>
</dbReference>
<feature type="domain" description="GH15-like" evidence="2">
    <location>
        <begin position="251"/>
        <end position="607"/>
    </location>
</feature>